<evidence type="ECO:0008006" key="3">
    <source>
        <dbReference type="Google" id="ProtNLM"/>
    </source>
</evidence>
<feature type="non-terminal residue" evidence="1">
    <location>
        <position position="1"/>
    </location>
</feature>
<sequence length="132" mass="15749">MGRALRIQSTKLDIDLVLVRFEVGVNLEDLSPKSCIMMEYMKKLEEKVRKLEDGLESIKIDLHNVNAMIHSWDLLTSKEGYALIWWNEISLQCRCLRRASIESWEELKNEMRNSFVPLYHKRNFFVKLQKIY</sequence>
<name>A0A371HMJ0_MUCPR</name>
<proteinExistence type="predicted"/>
<comment type="caution">
    <text evidence="1">The sequence shown here is derived from an EMBL/GenBank/DDBJ whole genome shotgun (WGS) entry which is preliminary data.</text>
</comment>
<protein>
    <recommendedName>
        <fullName evidence="3">Retrotransposon gag domain-containing protein</fullName>
    </recommendedName>
</protein>
<organism evidence="1 2">
    <name type="scientific">Mucuna pruriens</name>
    <name type="common">Velvet bean</name>
    <name type="synonym">Dolichos pruriens</name>
    <dbReference type="NCBI Taxonomy" id="157652"/>
    <lineage>
        <taxon>Eukaryota</taxon>
        <taxon>Viridiplantae</taxon>
        <taxon>Streptophyta</taxon>
        <taxon>Embryophyta</taxon>
        <taxon>Tracheophyta</taxon>
        <taxon>Spermatophyta</taxon>
        <taxon>Magnoliopsida</taxon>
        <taxon>eudicotyledons</taxon>
        <taxon>Gunneridae</taxon>
        <taxon>Pentapetalae</taxon>
        <taxon>rosids</taxon>
        <taxon>fabids</taxon>
        <taxon>Fabales</taxon>
        <taxon>Fabaceae</taxon>
        <taxon>Papilionoideae</taxon>
        <taxon>50 kb inversion clade</taxon>
        <taxon>NPAAA clade</taxon>
        <taxon>indigoferoid/millettioid clade</taxon>
        <taxon>Phaseoleae</taxon>
        <taxon>Mucuna</taxon>
    </lineage>
</organism>
<dbReference type="OrthoDB" id="1934635at2759"/>
<dbReference type="EMBL" id="QJKJ01002161">
    <property type="protein sequence ID" value="RDY04013.1"/>
    <property type="molecule type" value="Genomic_DNA"/>
</dbReference>
<accession>A0A371HMJ0</accession>
<dbReference type="Proteomes" id="UP000257109">
    <property type="component" value="Unassembled WGS sequence"/>
</dbReference>
<reference evidence="1" key="1">
    <citation type="submission" date="2018-05" db="EMBL/GenBank/DDBJ databases">
        <title>Draft genome of Mucuna pruriens seed.</title>
        <authorList>
            <person name="Nnadi N.E."/>
            <person name="Vos R."/>
            <person name="Hasami M.H."/>
            <person name="Devisetty U.K."/>
            <person name="Aguiy J.C."/>
        </authorList>
    </citation>
    <scope>NUCLEOTIDE SEQUENCE [LARGE SCALE GENOMIC DNA]</scope>
    <source>
        <strain evidence="1">JCA_2017</strain>
    </source>
</reference>
<evidence type="ECO:0000313" key="2">
    <source>
        <dbReference type="Proteomes" id="UP000257109"/>
    </source>
</evidence>
<keyword evidence="2" id="KW-1185">Reference proteome</keyword>
<gene>
    <name evidence="1" type="ORF">CR513_12323</name>
</gene>
<dbReference type="AlphaFoldDB" id="A0A371HMJ0"/>
<evidence type="ECO:0000313" key="1">
    <source>
        <dbReference type="EMBL" id="RDY04013.1"/>
    </source>
</evidence>